<dbReference type="EMBL" id="JAPMOU010000008">
    <property type="protein sequence ID" value="MDE1462096.1"/>
    <property type="molecule type" value="Genomic_DNA"/>
</dbReference>
<evidence type="ECO:0000313" key="1">
    <source>
        <dbReference type="EMBL" id="MDE1462096.1"/>
    </source>
</evidence>
<keyword evidence="2" id="KW-1185">Reference proteome</keyword>
<dbReference type="SUPFAM" id="SSF46785">
    <property type="entry name" value="Winged helix' DNA-binding domain"/>
    <property type="match status" value="1"/>
</dbReference>
<dbReference type="Proteomes" id="UP001528823">
    <property type="component" value="Unassembled WGS sequence"/>
</dbReference>
<proteinExistence type="predicted"/>
<dbReference type="InterPro" id="IPR036388">
    <property type="entry name" value="WH-like_DNA-bd_sf"/>
</dbReference>
<organism evidence="1 2">
    <name type="scientific">Spartinivicinus poritis</name>
    <dbReference type="NCBI Taxonomy" id="2994640"/>
    <lineage>
        <taxon>Bacteria</taxon>
        <taxon>Pseudomonadati</taxon>
        <taxon>Pseudomonadota</taxon>
        <taxon>Gammaproteobacteria</taxon>
        <taxon>Oceanospirillales</taxon>
        <taxon>Zooshikellaceae</taxon>
        <taxon>Spartinivicinus</taxon>
    </lineage>
</organism>
<reference evidence="1 2" key="1">
    <citation type="submission" date="2022-11" db="EMBL/GenBank/DDBJ databases">
        <title>Spartinivicinus poritis sp. nov., isolated from scleractinian coral Porites lutea.</title>
        <authorList>
            <person name="Zhang G."/>
            <person name="Cai L."/>
            <person name="Wei Q."/>
        </authorList>
    </citation>
    <scope>NUCLEOTIDE SEQUENCE [LARGE SCALE GENOMIC DNA]</scope>
    <source>
        <strain evidence="1 2">A2-2</strain>
    </source>
</reference>
<dbReference type="Gene3D" id="1.10.10.10">
    <property type="entry name" value="Winged helix-like DNA-binding domain superfamily/Winged helix DNA-binding domain"/>
    <property type="match status" value="1"/>
</dbReference>
<dbReference type="RefSeq" id="WP_274688456.1">
    <property type="nucleotide sequence ID" value="NZ_JAPMOU010000008.1"/>
</dbReference>
<accession>A0ABT5U6V1</accession>
<sequence length="107" mass="11819">MKDIAHMRKALGKYDLTLFQLEILLAVELHEGDTITDIMGRGLLDGNAFDSIVTKALQRLAEGISGKPGRDLIKKQISPHNANARILFLTDKGHALLSEVKTELNIK</sequence>
<dbReference type="InterPro" id="IPR036390">
    <property type="entry name" value="WH_DNA-bd_sf"/>
</dbReference>
<evidence type="ECO:0000313" key="2">
    <source>
        <dbReference type="Proteomes" id="UP001528823"/>
    </source>
</evidence>
<name>A0ABT5U6V1_9GAMM</name>
<gene>
    <name evidence="1" type="ORF">ORQ98_08940</name>
</gene>
<comment type="caution">
    <text evidence="1">The sequence shown here is derived from an EMBL/GenBank/DDBJ whole genome shotgun (WGS) entry which is preliminary data.</text>
</comment>
<protein>
    <submittedName>
        <fullName evidence="1">MarR family winged helix-turn-helix transcriptional regulator</fullName>
    </submittedName>
</protein>